<organism evidence="1 2">
    <name type="scientific">Gossypium mustelinum</name>
    <name type="common">Cotton</name>
    <name type="synonym">Gossypium caicoense</name>
    <dbReference type="NCBI Taxonomy" id="34275"/>
    <lineage>
        <taxon>Eukaryota</taxon>
        <taxon>Viridiplantae</taxon>
        <taxon>Streptophyta</taxon>
        <taxon>Embryophyta</taxon>
        <taxon>Tracheophyta</taxon>
        <taxon>Spermatophyta</taxon>
        <taxon>Magnoliopsida</taxon>
        <taxon>eudicotyledons</taxon>
        <taxon>Gunneridae</taxon>
        <taxon>Pentapetalae</taxon>
        <taxon>rosids</taxon>
        <taxon>malvids</taxon>
        <taxon>Malvales</taxon>
        <taxon>Malvaceae</taxon>
        <taxon>Malvoideae</taxon>
        <taxon>Gossypium</taxon>
    </lineage>
</organism>
<sequence>MPLGSVSSSSPLLRFFHRRVIQLVNAFSGDGFDGMRRSGERNNGSNHIELRTFF</sequence>
<proteinExistence type="predicted"/>
<dbReference type="AlphaFoldDB" id="A0A5D2WTM6"/>
<accession>A0A5D2WTM6</accession>
<evidence type="ECO:0000313" key="2">
    <source>
        <dbReference type="Proteomes" id="UP000323597"/>
    </source>
</evidence>
<gene>
    <name evidence="1" type="ORF">E1A91_A12G125700v1</name>
</gene>
<reference evidence="1 2" key="1">
    <citation type="submission" date="2019-07" db="EMBL/GenBank/DDBJ databases">
        <title>WGS assembly of Gossypium mustelinum.</title>
        <authorList>
            <person name="Chen Z.J."/>
            <person name="Sreedasyam A."/>
            <person name="Ando A."/>
            <person name="Song Q."/>
            <person name="De L."/>
            <person name="Hulse-Kemp A."/>
            <person name="Ding M."/>
            <person name="Ye W."/>
            <person name="Kirkbride R."/>
            <person name="Jenkins J."/>
            <person name="Plott C."/>
            <person name="Lovell J."/>
            <person name="Lin Y.-M."/>
            <person name="Vaughn R."/>
            <person name="Liu B."/>
            <person name="Li W."/>
            <person name="Simpson S."/>
            <person name="Scheffler B."/>
            <person name="Saski C."/>
            <person name="Grover C."/>
            <person name="Hu G."/>
            <person name="Conover J."/>
            <person name="Carlson J."/>
            <person name="Shu S."/>
            <person name="Boston L."/>
            <person name="Williams M."/>
            <person name="Peterson D."/>
            <person name="Mcgee K."/>
            <person name="Jones D."/>
            <person name="Wendel J."/>
            <person name="Stelly D."/>
            <person name="Grimwood J."/>
            <person name="Schmutz J."/>
        </authorList>
    </citation>
    <scope>NUCLEOTIDE SEQUENCE [LARGE SCALE GENOMIC DNA]</scope>
    <source>
        <strain evidence="1">1408120.09</strain>
    </source>
</reference>
<evidence type="ECO:0000313" key="1">
    <source>
        <dbReference type="EMBL" id="TYJ04899.1"/>
    </source>
</evidence>
<keyword evidence="2" id="KW-1185">Reference proteome</keyword>
<name>A0A5D2WTM6_GOSMU</name>
<dbReference type="Proteomes" id="UP000323597">
    <property type="component" value="Chromosome A12"/>
</dbReference>
<protein>
    <submittedName>
        <fullName evidence="1">Uncharacterized protein</fullName>
    </submittedName>
</protein>
<dbReference type="EMBL" id="CM017647">
    <property type="protein sequence ID" value="TYJ04899.1"/>
    <property type="molecule type" value="Genomic_DNA"/>
</dbReference>